<dbReference type="SUPFAM" id="SSF100879">
    <property type="entry name" value="Lesion bypass DNA polymerase (Y-family), little finger domain"/>
    <property type="match status" value="1"/>
</dbReference>
<dbReference type="GO" id="GO:0003887">
    <property type="term" value="F:DNA-directed DNA polymerase activity"/>
    <property type="evidence" value="ECO:0007669"/>
    <property type="project" value="InterPro"/>
</dbReference>
<dbReference type="Proteomes" id="UP000034181">
    <property type="component" value="Unassembled WGS sequence"/>
</dbReference>
<reference evidence="3 4" key="1">
    <citation type="journal article" date="2015" name="Nature">
        <title>rRNA introns, odd ribosomes, and small enigmatic genomes across a large radiation of phyla.</title>
        <authorList>
            <person name="Brown C.T."/>
            <person name="Hug L.A."/>
            <person name="Thomas B.C."/>
            <person name="Sharon I."/>
            <person name="Castelle C.J."/>
            <person name="Singh A."/>
            <person name="Wilkins M.J."/>
            <person name="Williams K.H."/>
            <person name="Banfield J.F."/>
        </authorList>
    </citation>
    <scope>NUCLEOTIDE SEQUENCE [LARGE SCALE GENOMIC DNA]</scope>
</reference>
<proteinExistence type="inferred from homology"/>
<evidence type="ECO:0000256" key="1">
    <source>
        <dbReference type="ARBA" id="ARBA00010945"/>
    </source>
</evidence>
<dbReference type="AlphaFoldDB" id="A0A0G0KF70"/>
<comment type="caution">
    <text evidence="3">The sequence shown here is derived from an EMBL/GenBank/DDBJ whole genome shotgun (WGS) entry which is preliminary data.</text>
</comment>
<dbReference type="EMBL" id="LBUZ01000040">
    <property type="protein sequence ID" value="KKQ74125.1"/>
    <property type="molecule type" value="Genomic_DNA"/>
</dbReference>
<dbReference type="InterPro" id="IPR022880">
    <property type="entry name" value="DNApol_IV"/>
</dbReference>
<feature type="domain" description="UmuC" evidence="2">
    <location>
        <begin position="5"/>
        <end position="187"/>
    </location>
</feature>
<sequence length="434" mass="49851">MNRVILHIDFDSYFASCEQQFDERLRGRPIGVTATNGRTCIIAASREAKEFGVKSVTRVWEARKVCPQIITVPAYFEKYWEITQKFLNICKDYSPYVELFSLDEVFIDITSTQNLFGGKYKIVQTIKKRIEKEIGEYITVSVGLSHNKLLAKLASGLDKPNGFVEINKDNVWEIYKKAKLTDICGIGERIAIRLNKIGIFSLLDLQKAKIEMLEEEFGKVYSQILKNIGMAEDNSSVVPYYAEVETKSVGRSYCLPKNEYNQRLILQNIFELSEEVGIKLRRLNKKARTVGLYLTGENVYHGRKTITTHIDSGREIFNLCKILYDEWGLGNCSICGKNCEPTCPKRCERMVRQMGVWAGNLEDSQNLTLSLFDNAYKNPKVQKAMDEINDRFGDHTIRNGFVWDSPNLKTVPNGYMADRFERKKLSEGFTKDYI</sequence>
<organism evidence="3 4">
    <name type="scientific">Candidatus Woesebacteria bacterium GW2011_GWB1_38_5b</name>
    <dbReference type="NCBI Taxonomy" id="1618569"/>
    <lineage>
        <taxon>Bacteria</taxon>
        <taxon>Candidatus Woeseibacteriota</taxon>
    </lineage>
</organism>
<evidence type="ECO:0000313" key="3">
    <source>
        <dbReference type="EMBL" id="KKQ74125.1"/>
    </source>
</evidence>
<dbReference type="CDD" id="cd03586">
    <property type="entry name" value="PolY_Pol_IV_kappa"/>
    <property type="match status" value="1"/>
</dbReference>
<name>A0A0G0KF70_9BACT</name>
<dbReference type="PROSITE" id="PS50173">
    <property type="entry name" value="UMUC"/>
    <property type="match status" value="1"/>
</dbReference>
<dbReference type="InterPro" id="IPR050116">
    <property type="entry name" value="DNA_polymerase-Y"/>
</dbReference>
<dbReference type="InterPro" id="IPR017961">
    <property type="entry name" value="DNA_pol_Y-fam_little_finger"/>
</dbReference>
<dbReference type="Gene3D" id="1.10.150.20">
    <property type="entry name" value="5' to 3' exonuclease, C-terminal subdomain"/>
    <property type="match status" value="1"/>
</dbReference>
<dbReference type="InterPro" id="IPR043502">
    <property type="entry name" value="DNA/RNA_pol_sf"/>
</dbReference>
<dbReference type="InterPro" id="IPR043128">
    <property type="entry name" value="Rev_trsase/Diguanyl_cyclase"/>
</dbReference>
<dbReference type="SUPFAM" id="SSF56672">
    <property type="entry name" value="DNA/RNA polymerases"/>
    <property type="match status" value="1"/>
</dbReference>
<dbReference type="GO" id="GO:0005829">
    <property type="term" value="C:cytosol"/>
    <property type="evidence" value="ECO:0007669"/>
    <property type="project" value="TreeGrafter"/>
</dbReference>
<evidence type="ECO:0000259" key="2">
    <source>
        <dbReference type="PROSITE" id="PS50173"/>
    </source>
</evidence>
<comment type="similarity">
    <text evidence="1">Belongs to the DNA polymerase type-Y family.</text>
</comment>
<dbReference type="GO" id="GO:0003684">
    <property type="term" value="F:damaged DNA binding"/>
    <property type="evidence" value="ECO:0007669"/>
    <property type="project" value="InterPro"/>
</dbReference>
<dbReference type="Gene3D" id="3.40.1170.60">
    <property type="match status" value="1"/>
</dbReference>
<dbReference type="GO" id="GO:0009432">
    <property type="term" value="P:SOS response"/>
    <property type="evidence" value="ECO:0007669"/>
    <property type="project" value="TreeGrafter"/>
</dbReference>
<dbReference type="InterPro" id="IPR001126">
    <property type="entry name" value="UmuC"/>
</dbReference>
<protein>
    <submittedName>
        <fullName evidence="3">Polymerase IV protein</fullName>
    </submittedName>
</protein>
<dbReference type="GO" id="GO:0042276">
    <property type="term" value="P:error-prone translesion synthesis"/>
    <property type="evidence" value="ECO:0007669"/>
    <property type="project" value="TreeGrafter"/>
</dbReference>
<dbReference type="PANTHER" id="PTHR11076:SF35">
    <property type="entry name" value="DNA REPAIR PROTEIN HOMOLOG YOBH"/>
    <property type="match status" value="1"/>
</dbReference>
<dbReference type="Gene3D" id="3.30.1490.100">
    <property type="entry name" value="DNA polymerase, Y-family, little finger domain"/>
    <property type="match status" value="1"/>
</dbReference>
<accession>A0A0G0KF70</accession>
<gene>
    <name evidence="3" type="ORF">US96_C0040G0017</name>
</gene>
<dbReference type="InterPro" id="IPR036775">
    <property type="entry name" value="DNA_pol_Y-fam_lit_finger_sf"/>
</dbReference>
<dbReference type="PATRIC" id="fig|1618569.3.peg.852"/>
<dbReference type="Pfam" id="PF00817">
    <property type="entry name" value="IMS"/>
    <property type="match status" value="1"/>
</dbReference>
<dbReference type="Gene3D" id="3.30.70.270">
    <property type="match status" value="1"/>
</dbReference>
<dbReference type="PANTHER" id="PTHR11076">
    <property type="entry name" value="DNA REPAIR POLYMERASE UMUC / TRANSFERASE FAMILY MEMBER"/>
    <property type="match status" value="1"/>
</dbReference>
<dbReference type="GO" id="GO:0006281">
    <property type="term" value="P:DNA repair"/>
    <property type="evidence" value="ECO:0007669"/>
    <property type="project" value="InterPro"/>
</dbReference>
<dbReference type="Pfam" id="PF11799">
    <property type="entry name" value="IMS_C"/>
    <property type="match status" value="1"/>
</dbReference>
<evidence type="ECO:0000313" key="4">
    <source>
        <dbReference type="Proteomes" id="UP000034181"/>
    </source>
</evidence>